<feature type="domain" description="Xaa-Pro dipeptidyl-peptidase C-terminal" evidence="1">
    <location>
        <begin position="45"/>
        <end position="125"/>
    </location>
</feature>
<dbReference type="RefSeq" id="WP_091686594.1">
    <property type="nucleotide sequence ID" value="NZ_FOSN01000033.1"/>
</dbReference>
<sequence length="175" mass="18662">MAKPPVKTAGLLALSTAEFPAFLGASAASFDCQNAMLAAEKAISHVIARTGRVARDGTYEILSMGSIRPACRRIDAARSTATEIGIDIDAPEPLTPGVAVALSFSLTPQPVVLRPGERLRLDIGSRTDLLRSDVSHGHPQSDMQVPPYFSRNTLHYGPDSFLELTVANSSMRSSE</sequence>
<reference evidence="2 3" key="1">
    <citation type="submission" date="2016-10" db="EMBL/GenBank/DDBJ databases">
        <authorList>
            <person name="de Groot N.N."/>
        </authorList>
    </citation>
    <scope>NUCLEOTIDE SEQUENCE [LARGE SCALE GENOMIC DNA]</scope>
    <source>
        <strain evidence="2 3">NE2</strain>
    </source>
</reference>
<dbReference type="InterPro" id="IPR013736">
    <property type="entry name" value="Xaa-Pro_dipept_C"/>
</dbReference>
<keyword evidence="3" id="KW-1185">Reference proteome</keyword>
<evidence type="ECO:0000313" key="3">
    <source>
        <dbReference type="Proteomes" id="UP000198755"/>
    </source>
</evidence>
<dbReference type="GO" id="GO:0008239">
    <property type="term" value="F:dipeptidyl-peptidase activity"/>
    <property type="evidence" value="ECO:0007669"/>
    <property type="project" value="InterPro"/>
</dbReference>
<accession>A0A1I4D0I7</accession>
<dbReference type="Pfam" id="PF08530">
    <property type="entry name" value="PepX_C"/>
    <property type="match status" value="1"/>
</dbReference>
<dbReference type="Gene3D" id="2.60.120.260">
    <property type="entry name" value="Galactose-binding domain-like"/>
    <property type="match status" value="1"/>
</dbReference>
<organism evidence="2 3">
    <name type="scientific">Methylocapsa palsarum</name>
    <dbReference type="NCBI Taxonomy" id="1612308"/>
    <lineage>
        <taxon>Bacteria</taxon>
        <taxon>Pseudomonadati</taxon>
        <taxon>Pseudomonadota</taxon>
        <taxon>Alphaproteobacteria</taxon>
        <taxon>Hyphomicrobiales</taxon>
        <taxon>Beijerinckiaceae</taxon>
        <taxon>Methylocapsa</taxon>
    </lineage>
</organism>
<gene>
    <name evidence="2" type="ORF">SAMN05444581_13316</name>
</gene>
<evidence type="ECO:0000259" key="1">
    <source>
        <dbReference type="Pfam" id="PF08530"/>
    </source>
</evidence>
<evidence type="ECO:0000313" key="2">
    <source>
        <dbReference type="EMBL" id="SFK86655.1"/>
    </source>
</evidence>
<dbReference type="STRING" id="1612308.SAMN05444581_13316"/>
<protein>
    <recommendedName>
        <fullName evidence="1">Xaa-Pro dipeptidyl-peptidase C-terminal domain-containing protein</fullName>
    </recommendedName>
</protein>
<dbReference type="InterPro" id="IPR008979">
    <property type="entry name" value="Galactose-bd-like_sf"/>
</dbReference>
<dbReference type="OrthoDB" id="9806163at2"/>
<proteinExistence type="predicted"/>
<dbReference type="AlphaFoldDB" id="A0A1I4D0I7"/>
<dbReference type="Proteomes" id="UP000198755">
    <property type="component" value="Unassembled WGS sequence"/>
</dbReference>
<dbReference type="SUPFAM" id="SSF49785">
    <property type="entry name" value="Galactose-binding domain-like"/>
    <property type="match status" value="1"/>
</dbReference>
<name>A0A1I4D0I7_9HYPH</name>
<dbReference type="EMBL" id="FOSN01000033">
    <property type="protein sequence ID" value="SFK86655.1"/>
    <property type="molecule type" value="Genomic_DNA"/>
</dbReference>